<dbReference type="PANTHER" id="PTHR27002:SF812">
    <property type="entry name" value="RECEPTOR-LIKE SERINE_THREONINE-PROTEIN KINASE"/>
    <property type="match status" value="1"/>
</dbReference>
<keyword evidence="1" id="KW-0723">Serine/threonine-protein kinase</keyword>
<dbReference type="Pfam" id="PF00069">
    <property type="entry name" value="Pkinase"/>
    <property type="match status" value="1"/>
</dbReference>
<keyword evidence="3" id="KW-0547">Nucleotide-binding</keyword>
<accession>A0ABP0XR78</accession>
<dbReference type="InterPro" id="IPR008271">
    <property type="entry name" value="Ser/Thr_kinase_AS"/>
</dbReference>
<keyword evidence="4" id="KW-0418">Kinase</keyword>
<gene>
    <name evidence="7" type="ORF">CITCOLO1_LOCUS2106</name>
</gene>
<evidence type="ECO:0000256" key="5">
    <source>
        <dbReference type="ARBA" id="ARBA00022840"/>
    </source>
</evidence>
<keyword evidence="5" id="KW-0067">ATP-binding</keyword>
<dbReference type="InterPro" id="IPR011009">
    <property type="entry name" value="Kinase-like_dom_sf"/>
</dbReference>
<evidence type="ECO:0000256" key="4">
    <source>
        <dbReference type="ARBA" id="ARBA00022777"/>
    </source>
</evidence>
<evidence type="ECO:0000259" key="6">
    <source>
        <dbReference type="PROSITE" id="PS50011"/>
    </source>
</evidence>
<reference evidence="7 8" key="1">
    <citation type="submission" date="2024-03" db="EMBL/GenBank/DDBJ databases">
        <authorList>
            <person name="Gkanogiannis A."/>
            <person name="Becerra Lopez-Lavalle L."/>
        </authorList>
    </citation>
    <scope>NUCLEOTIDE SEQUENCE [LARGE SCALE GENOMIC DNA]</scope>
</reference>
<dbReference type="PROSITE" id="PS00108">
    <property type="entry name" value="PROTEIN_KINASE_ST"/>
    <property type="match status" value="1"/>
</dbReference>
<name>A0ABP0XR78_9ROSI</name>
<evidence type="ECO:0000313" key="7">
    <source>
        <dbReference type="EMBL" id="CAK9310479.1"/>
    </source>
</evidence>
<dbReference type="PROSITE" id="PS50011">
    <property type="entry name" value="PROTEIN_KINASE_DOM"/>
    <property type="match status" value="1"/>
</dbReference>
<dbReference type="InterPro" id="IPR000719">
    <property type="entry name" value="Prot_kinase_dom"/>
</dbReference>
<dbReference type="Gene3D" id="1.10.510.10">
    <property type="entry name" value="Transferase(Phosphotransferase) domain 1"/>
    <property type="match status" value="1"/>
</dbReference>
<proteinExistence type="predicted"/>
<dbReference type="PANTHER" id="PTHR27002">
    <property type="entry name" value="RECEPTOR-LIKE SERINE/THREONINE-PROTEIN KINASE SD1-8"/>
    <property type="match status" value="1"/>
</dbReference>
<keyword evidence="8" id="KW-1185">Reference proteome</keyword>
<dbReference type="SMART" id="SM00220">
    <property type="entry name" value="S_TKc"/>
    <property type="match status" value="1"/>
</dbReference>
<evidence type="ECO:0000256" key="2">
    <source>
        <dbReference type="ARBA" id="ARBA00022679"/>
    </source>
</evidence>
<organism evidence="7 8">
    <name type="scientific">Citrullus colocynthis</name>
    <name type="common">colocynth</name>
    <dbReference type="NCBI Taxonomy" id="252529"/>
    <lineage>
        <taxon>Eukaryota</taxon>
        <taxon>Viridiplantae</taxon>
        <taxon>Streptophyta</taxon>
        <taxon>Embryophyta</taxon>
        <taxon>Tracheophyta</taxon>
        <taxon>Spermatophyta</taxon>
        <taxon>Magnoliopsida</taxon>
        <taxon>eudicotyledons</taxon>
        <taxon>Gunneridae</taxon>
        <taxon>Pentapetalae</taxon>
        <taxon>rosids</taxon>
        <taxon>fabids</taxon>
        <taxon>Cucurbitales</taxon>
        <taxon>Cucurbitaceae</taxon>
        <taxon>Benincaseae</taxon>
        <taxon>Citrullus</taxon>
    </lineage>
</organism>
<feature type="domain" description="Protein kinase" evidence="6">
    <location>
        <begin position="1"/>
        <end position="212"/>
    </location>
</feature>
<protein>
    <recommendedName>
        <fullName evidence="6">Protein kinase domain-containing protein</fullName>
    </recommendedName>
</protein>
<dbReference type="EMBL" id="OZ021735">
    <property type="protein sequence ID" value="CAK9310479.1"/>
    <property type="molecule type" value="Genomic_DNA"/>
</dbReference>
<evidence type="ECO:0000256" key="3">
    <source>
        <dbReference type="ARBA" id="ARBA00022741"/>
    </source>
</evidence>
<evidence type="ECO:0000313" key="8">
    <source>
        <dbReference type="Proteomes" id="UP001642487"/>
    </source>
</evidence>
<evidence type="ECO:0000256" key="1">
    <source>
        <dbReference type="ARBA" id="ARBA00022527"/>
    </source>
</evidence>
<dbReference type="Proteomes" id="UP001642487">
    <property type="component" value="Chromosome 1"/>
</dbReference>
<sequence>MPNKSLDFFLFDSEKKLALNWEKRLHIIQGIVQGLLYLHYYSRVRIIHRDLKVSNILLDDEMNAKISDFGMARVFKPSEHEANTSRVVGTYGYISPEYAMEGIFSIKSDVYSFGILLLEIVTSRKNYNNYDTERPLNLIGYAWELWVNGKGEELIDLGLCNNHDEKAKALRCIHVSLLCVQQVPADRPTMLDVYFMINNDSTQLPSPKQPAFFVAQNPNSSQLQLVEVVDTVLIQPAAEPTLEISSFNTMSLSLMVASRLGLGICEP</sequence>
<dbReference type="SUPFAM" id="SSF56112">
    <property type="entry name" value="Protein kinase-like (PK-like)"/>
    <property type="match status" value="1"/>
</dbReference>
<keyword evidence="2" id="KW-0808">Transferase</keyword>